<organism evidence="1 2">
    <name type="scientific">Rangifer tarandus platyrhynchus</name>
    <name type="common">Svalbard reindeer</name>
    <dbReference type="NCBI Taxonomy" id="3082113"/>
    <lineage>
        <taxon>Eukaryota</taxon>
        <taxon>Metazoa</taxon>
        <taxon>Chordata</taxon>
        <taxon>Craniata</taxon>
        <taxon>Vertebrata</taxon>
        <taxon>Euteleostomi</taxon>
        <taxon>Mammalia</taxon>
        <taxon>Eutheria</taxon>
        <taxon>Laurasiatheria</taxon>
        <taxon>Artiodactyla</taxon>
        <taxon>Ruminantia</taxon>
        <taxon>Pecora</taxon>
        <taxon>Cervidae</taxon>
        <taxon>Odocoileinae</taxon>
        <taxon>Rangifer</taxon>
    </lineage>
</organism>
<accession>A0AC60A5J9</accession>
<evidence type="ECO:0000313" key="2">
    <source>
        <dbReference type="Proteomes" id="UP001162501"/>
    </source>
</evidence>
<dbReference type="EMBL" id="OX596091">
    <property type="protein sequence ID" value="CAN0555628.1"/>
    <property type="molecule type" value="Genomic_DNA"/>
</dbReference>
<name>A0AC60A5J9_RANTA</name>
<protein>
    <submittedName>
        <fullName evidence="1">Uncharacterized protein</fullName>
    </submittedName>
</protein>
<gene>
    <name evidence="1" type="ORF">MRATA1EN22A_LOCUS26855</name>
</gene>
<evidence type="ECO:0000313" key="1">
    <source>
        <dbReference type="EMBL" id="CAN0555628.1"/>
    </source>
</evidence>
<dbReference type="Proteomes" id="UP001162501">
    <property type="component" value="Chromosome 7"/>
</dbReference>
<proteinExistence type="predicted"/>
<sequence>MDPVSPPPAQGIQTDTLTLVLGGTRPVSGSRELLFLCLQGKHHLLHSTYKLPQTLHCPTGADAGRLPPQPRNPCPLPRITSSVLATLPTSEPGAVQWAGSSHQGLCCPLAPGLPSCVSRPL</sequence>
<reference evidence="1" key="1">
    <citation type="submission" date="2023-05" db="EMBL/GenBank/DDBJ databases">
        <authorList>
            <consortium name="ELIXIR-Norway"/>
        </authorList>
    </citation>
    <scope>NUCLEOTIDE SEQUENCE</scope>
</reference>
<reference evidence="1" key="2">
    <citation type="submission" date="2025-03" db="EMBL/GenBank/DDBJ databases">
        <authorList>
            <consortium name="ELIXIR-Norway"/>
            <consortium name="Elixir Norway"/>
        </authorList>
    </citation>
    <scope>NUCLEOTIDE SEQUENCE</scope>
</reference>